<gene>
    <name evidence="1" type="ORF">LTRI10_LOCUS25676</name>
</gene>
<evidence type="ECO:0000313" key="1">
    <source>
        <dbReference type="EMBL" id="CAL1384475.1"/>
    </source>
</evidence>
<dbReference type="Proteomes" id="UP001497516">
    <property type="component" value="Chromosome 4"/>
</dbReference>
<reference evidence="1 2" key="1">
    <citation type="submission" date="2024-04" db="EMBL/GenBank/DDBJ databases">
        <authorList>
            <person name="Fracassetti M."/>
        </authorList>
    </citation>
    <scope>NUCLEOTIDE SEQUENCE [LARGE SCALE GENOMIC DNA]</scope>
</reference>
<organism evidence="1 2">
    <name type="scientific">Linum trigynum</name>
    <dbReference type="NCBI Taxonomy" id="586398"/>
    <lineage>
        <taxon>Eukaryota</taxon>
        <taxon>Viridiplantae</taxon>
        <taxon>Streptophyta</taxon>
        <taxon>Embryophyta</taxon>
        <taxon>Tracheophyta</taxon>
        <taxon>Spermatophyta</taxon>
        <taxon>Magnoliopsida</taxon>
        <taxon>eudicotyledons</taxon>
        <taxon>Gunneridae</taxon>
        <taxon>Pentapetalae</taxon>
        <taxon>rosids</taxon>
        <taxon>fabids</taxon>
        <taxon>Malpighiales</taxon>
        <taxon>Linaceae</taxon>
        <taxon>Linum</taxon>
    </lineage>
</organism>
<name>A0AAV2EG01_9ROSI</name>
<dbReference type="AlphaFoldDB" id="A0AAV2EG01"/>
<accession>A0AAV2EG01</accession>
<sequence length="134" mass="15160">MHKHIQRAYGILLSRSRWVSTTNPQAHLLPQNSQLIDELCTGQNLRRPINKRNLPLLQLESKHRSHSVLLCVRSFVIGGAINGISHSPNTLMMVMVVELKMVEISVTTTFDLHAIQRFPPFSSNLPIFTVSNSH</sequence>
<proteinExistence type="predicted"/>
<protein>
    <submittedName>
        <fullName evidence="1">Uncharacterized protein</fullName>
    </submittedName>
</protein>
<evidence type="ECO:0000313" key="2">
    <source>
        <dbReference type="Proteomes" id="UP001497516"/>
    </source>
</evidence>
<dbReference type="EMBL" id="OZ034817">
    <property type="protein sequence ID" value="CAL1384475.1"/>
    <property type="molecule type" value="Genomic_DNA"/>
</dbReference>
<keyword evidence="2" id="KW-1185">Reference proteome</keyword>